<dbReference type="Proteomes" id="UP000318542">
    <property type="component" value="Unassembled WGS sequence"/>
</dbReference>
<evidence type="ECO:0000313" key="2">
    <source>
        <dbReference type="EMBL" id="TSE28548.1"/>
    </source>
</evidence>
<proteinExistence type="predicted"/>
<gene>
    <name evidence="2" type="ORF">Tther_02013</name>
</gene>
<keyword evidence="2" id="KW-0031">Aminopeptidase</keyword>
<keyword evidence="3" id="KW-1185">Reference proteome</keyword>
<accession>A0A554WYB4</accession>
<dbReference type="PIRSF" id="PIRSF029285">
    <property type="entry name" value="Aminopept"/>
    <property type="match status" value="1"/>
</dbReference>
<dbReference type="RefSeq" id="WP_246098997.1">
    <property type="nucleotide sequence ID" value="NZ_VJOL01000044.1"/>
</dbReference>
<dbReference type="InterPro" id="IPR014553">
    <property type="entry name" value="Aminopept"/>
</dbReference>
<dbReference type="AlphaFoldDB" id="A0A554WYB4"/>
<name>A0A554WYB4_9BURK</name>
<reference evidence="2 3" key="1">
    <citation type="submission" date="2019-07" db="EMBL/GenBank/DDBJ databases">
        <title>Tepidimonas thermarum AA-1 draft genome.</title>
        <authorList>
            <person name="Da Costa M.S."/>
            <person name="Froufe H.J.C."/>
            <person name="Egas C."/>
            <person name="Albuquerque L."/>
        </authorList>
    </citation>
    <scope>NUCLEOTIDE SEQUENCE [LARGE SCALE GENOMIC DNA]</scope>
    <source>
        <strain evidence="2 3">AA-1</strain>
    </source>
</reference>
<feature type="signal peptide" evidence="1">
    <location>
        <begin position="1"/>
        <end position="35"/>
    </location>
</feature>
<dbReference type="PROSITE" id="PS51257">
    <property type="entry name" value="PROKAR_LIPOPROTEIN"/>
    <property type="match status" value="1"/>
</dbReference>
<keyword evidence="2" id="KW-0378">Hydrolase</keyword>
<evidence type="ECO:0000313" key="3">
    <source>
        <dbReference type="Proteomes" id="UP000318542"/>
    </source>
</evidence>
<keyword evidence="1" id="KW-0732">Signal</keyword>
<dbReference type="EMBL" id="VJOL01000044">
    <property type="protein sequence ID" value="TSE28548.1"/>
    <property type="molecule type" value="Genomic_DNA"/>
</dbReference>
<keyword evidence="2" id="KW-0645">Protease</keyword>
<organism evidence="2 3">
    <name type="scientific">Tepidimonas thermarum</name>
    <dbReference type="NCBI Taxonomy" id="335431"/>
    <lineage>
        <taxon>Bacteria</taxon>
        <taxon>Pseudomonadati</taxon>
        <taxon>Pseudomonadota</taxon>
        <taxon>Betaproteobacteria</taxon>
        <taxon>Burkholderiales</taxon>
        <taxon>Tepidimonas</taxon>
    </lineage>
</organism>
<feature type="chain" id="PRO_5021972047" evidence="1">
    <location>
        <begin position="36"/>
        <end position="406"/>
    </location>
</feature>
<sequence>MIAAGRASGLGRSAAVCARLAGVAVLAAAMLAGCAAPVAAPPAQGASAQGTSGPWSTPTQQWVLDPGYYLQAVAGHLALLHAARPVSAWLDDPATPEALRVTLRRAQQVRRYALEVLHLPDNASYTRYVALQRPAVVWNVVATPALDLQPHRWCFPLTGCVAYRGYYREEDAHAFARTLPPEWDVAVLPVPAYSTLGWTQWLGGDPLLSTFLRYPAAEVARLLFHELAHQVVYVSGDSAFNESFATAVERLGVQRWLALQATPQERAAHARFEQRRQAWRDLLRRTRAELQALYARDAPVAHQHADKRRILDDFQRRYQALRATWDPPPADDAWVRQANNALFALDATYEAYVPAFMALFEREGGDFARFYRAVGEWARLPAGERRRRLEAMATLPAQSSVSTNSM</sequence>
<evidence type="ECO:0000256" key="1">
    <source>
        <dbReference type="SAM" id="SignalP"/>
    </source>
</evidence>
<protein>
    <submittedName>
        <fullName evidence="2">Putative aminopeptidase</fullName>
    </submittedName>
</protein>
<dbReference type="Pfam" id="PF10023">
    <property type="entry name" value="Aminopep"/>
    <property type="match status" value="1"/>
</dbReference>
<dbReference type="GO" id="GO:0004177">
    <property type="term" value="F:aminopeptidase activity"/>
    <property type="evidence" value="ECO:0007669"/>
    <property type="project" value="UniProtKB-KW"/>
</dbReference>
<comment type="caution">
    <text evidence="2">The sequence shown here is derived from an EMBL/GenBank/DDBJ whole genome shotgun (WGS) entry which is preliminary data.</text>
</comment>